<evidence type="ECO:0000256" key="5">
    <source>
        <dbReference type="ARBA" id="ARBA00048200"/>
    </source>
</evidence>
<dbReference type="GO" id="GO:0019305">
    <property type="term" value="P:dTDP-rhamnose biosynthetic process"/>
    <property type="evidence" value="ECO:0007669"/>
    <property type="project" value="UniProtKB-UniPathway"/>
</dbReference>
<organism evidence="8 9">
    <name type="scientific">Legionella sainthelensi</name>
    <dbReference type="NCBI Taxonomy" id="28087"/>
    <lineage>
        <taxon>Bacteria</taxon>
        <taxon>Pseudomonadati</taxon>
        <taxon>Pseudomonadota</taxon>
        <taxon>Gammaproteobacteria</taxon>
        <taxon>Legionellales</taxon>
        <taxon>Legionellaceae</taxon>
        <taxon>Legionella</taxon>
    </lineage>
</organism>
<sequence length="292" mass="32634">MKILVLGITGMLGSAVFHTFNQQQKDFEVWGTLRSKEGLKYFPSAFHPFLISDIDVLNLDALCGVLEQVRPNVVINCIGLIKQLSSAKDPLSALPINAMLPHQLARLCQLAGVRLIHISTDCVFSGKRGFYTENDNSDAEDLYGKSKFIGEITESSNAITLRTSIIGHEFNSKTALVEWFLSQEIATKGYVNAIFSGLPTFELARVMRDYVIPKPELCGLYHVAAAPISKYELLSLIAEIYKKKISIIADEEIRIDRSLNGERFKNATGYDAPDWSQLIALMYESKSLYEDK</sequence>
<dbReference type="OrthoDB" id="9803892at2"/>
<evidence type="ECO:0000256" key="6">
    <source>
        <dbReference type="RuleBase" id="RU364082"/>
    </source>
</evidence>
<proteinExistence type="inferred from homology"/>
<dbReference type="eggNOG" id="COG1091">
    <property type="taxonomic scope" value="Bacteria"/>
</dbReference>
<dbReference type="PANTHER" id="PTHR10491:SF4">
    <property type="entry name" value="METHIONINE ADENOSYLTRANSFERASE 2 SUBUNIT BETA"/>
    <property type="match status" value="1"/>
</dbReference>
<evidence type="ECO:0000256" key="2">
    <source>
        <dbReference type="ARBA" id="ARBA00010944"/>
    </source>
</evidence>
<dbReference type="SUPFAM" id="SSF51735">
    <property type="entry name" value="NAD(P)-binding Rossmann-fold domains"/>
    <property type="match status" value="1"/>
</dbReference>
<evidence type="ECO:0000259" key="7">
    <source>
        <dbReference type="Pfam" id="PF04321"/>
    </source>
</evidence>
<dbReference type="GO" id="GO:0009243">
    <property type="term" value="P:O antigen biosynthetic process"/>
    <property type="evidence" value="ECO:0007669"/>
    <property type="project" value="UniProtKB-UniPathway"/>
</dbReference>
<dbReference type="PANTHER" id="PTHR10491">
    <property type="entry name" value="DTDP-4-DEHYDRORHAMNOSE REDUCTASE"/>
    <property type="match status" value="1"/>
</dbReference>
<evidence type="ECO:0000313" key="9">
    <source>
        <dbReference type="Proteomes" id="UP000054621"/>
    </source>
</evidence>
<reference evidence="8 9" key="1">
    <citation type="submission" date="2015-11" db="EMBL/GenBank/DDBJ databases">
        <title>Genomic analysis of 38 Legionella species identifies large and diverse effector repertoires.</title>
        <authorList>
            <person name="Burstein D."/>
            <person name="Amaro F."/>
            <person name="Zusman T."/>
            <person name="Lifshitz Z."/>
            <person name="Cohen O."/>
            <person name="Gilbert J.A."/>
            <person name="Pupko T."/>
            <person name="Shuman H.A."/>
            <person name="Segal G."/>
        </authorList>
    </citation>
    <scope>NUCLEOTIDE SEQUENCE [LARGE SCALE GENOMIC DNA]</scope>
    <source>
        <strain evidence="8 9">Mt.St.Helens-4</strain>
    </source>
</reference>
<dbReference type="InterPro" id="IPR005913">
    <property type="entry name" value="dTDP_dehydrorham_reduct"/>
</dbReference>
<comment type="caution">
    <text evidence="8">The sequence shown here is derived from an EMBL/GenBank/DDBJ whole genome shotgun (WGS) entry which is preliminary data.</text>
</comment>
<dbReference type="CDD" id="cd05254">
    <property type="entry name" value="dTDP_HR_like_SDR_e"/>
    <property type="match status" value="1"/>
</dbReference>
<keyword evidence="6" id="KW-0521">NADP</keyword>
<dbReference type="InterPro" id="IPR036291">
    <property type="entry name" value="NAD(P)-bd_dom_sf"/>
</dbReference>
<dbReference type="EMBL" id="LNYV01000013">
    <property type="protein sequence ID" value="KTD58311.1"/>
    <property type="molecule type" value="Genomic_DNA"/>
</dbReference>
<dbReference type="AlphaFoldDB" id="A0A0W0YN60"/>
<comment type="similarity">
    <text evidence="2 6">Belongs to the dTDP-4-dehydrorhamnose reductase family.</text>
</comment>
<dbReference type="InterPro" id="IPR029903">
    <property type="entry name" value="RmlD-like-bd"/>
</dbReference>
<dbReference type="PATRIC" id="fig|28087.4.peg.979"/>
<feature type="domain" description="RmlD-like substrate binding" evidence="7">
    <location>
        <begin position="1"/>
        <end position="244"/>
    </location>
</feature>
<gene>
    <name evidence="8" type="ORF">Lsai_0918</name>
</gene>
<evidence type="ECO:0000256" key="3">
    <source>
        <dbReference type="ARBA" id="ARBA00012929"/>
    </source>
</evidence>
<keyword evidence="6" id="KW-0560">Oxidoreductase</keyword>
<dbReference type="Gene3D" id="3.40.50.720">
    <property type="entry name" value="NAD(P)-binding Rossmann-like Domain"/>
    <property type="match status" value="1"/>
</dbReference>
<comment type="function">
    <text evidence="6">Catalyzes the reduction of dTDP-6-deoxy-L-lyxo-4-hexulose to yield dTDP-L-rhamnose.</text>
</comment>
<dbReference type="GO" id="GO:0008831">
    <property type="term" value="F:dTDP-4-dehydrorhamnose reductase activity"/>
    <property type="evidence" value="ECO:0007669"/>
    <property type="project" value="UniProtKB-EC"/>
</dbReference>
<accession>A0A0W0YN60</accession>
<dbReference type="Proteomes" id="UP000054621">
    <property type="component" value="Unassembled WGS sequence"/>
</dbReference>
<evidence type="ECO:0000256" key="1">
    <source>
        <dbReference type="ARBA" id="ARBA00004781"/>
    </source>
</evidence>
<dbReference type="RefSeq" id="WP_027272488.1">
    <property type="nucleotide sequence ID" value="NZ_CAAAJE010000002.1"/>
</dbReference>
<dbReference type="Pfam" id="PF04321">
    <property type="entry name" value="RmlD_sub_bind"/>
    <property type="match status" value="1"/>
</dbReference>
<dbReference type="STRING" id="28087.Lsai_0918"/>
<dbReference type="GO" id="GO:0005829">
    <property type="term" value="C:cytosol"/>
    <property type="evidence" value="ECO:0007669"/>
    <property type="project" value="TreeGrafter"/>
</dbReference>
<comment type="cofactor">
    <cofactor evidence="6">
        <name>Mg(2+)</name>
        <dbReference type="ChEBI" id="CHEBI:18420"/>
    </cofactor>
    <text evidence="6">Binds 1 Mg(2+) ion per monomer.</text>
</comment>
<name>A0A0W0YN60_9GAMM</name>
<comment type="catalytic activity">
    <reaction evidence="5 6">
        <text>dTDP-beta-L-rhamnose + NADP(+) = dTDP-4-dehydro-beta-L-rhamnose + NADPH + H(+)</text>
        <dbReference type="Rhea" id="RHEA:21796"/>
        <dbReference type="ChEBI" id="CHEBI:15378"/>
        <dbReference type="ChEBI" id="CHEBI:57510"/>
        <dbReference type="ChEBI" id="CHEBI:57783"/>
        <dbReference type="ChEBI" id="CHEBI:58349"/>
        <dbReference type="ChEBI" id="CHEBI:62830"/>
        <dbReference type="EC" id="1.1.1.133"/>
    </reaction>
</comment>
<dbReference type="EC" id="1.1.1.133" evidence="3 6"/>
<dbReference type="UniPathway" id="UPA00281"/>
<dbReference type="UniPathway" id="UPA00124"/>
<protein>
    <recommendedName>
        <fullName evidence="4 6">dTDP-4-dehydrorhamnose reductase</fullName>
        <ecNumber evidence="3 6">1.1.1.133</ecNumber>
    </recommendedName>
</protein>
<evidence type="ECO:0000313" key="8">
    <source>
        <dbReference type="EMBL" id="KTD58311.1"/>
    </source>
</evidence>
<comment type="pathway">
    <text evidence="1 6">Carbohydrate biosynthesis; dTDP-L-rhamnose biosynthesis.</text>
</comment>
<evidence type="ECO:0000256" key="4">
    <source>
        <dbReference type="ARBA" id="ARBA00017099"/>
    </source>
</evidence>